<dbReference type="GO" id="GO:0005737">
    <property type="term" value="C:cytoplasm"/>
    <property type="evidence" value="ECO:0007669"/>
    <property type="project" value="UniProtKB-SubCell"/>
</dbReference>
<keyword evidence="9" id="KW-1185">Reference proteome</keyword>
<protein>
    <recommendedName>
        <fullName evidence="10">NADPH oxidase activator 1</fullName>
    </recommendedName>
</protein>
<evidence type="ECO:0000313" key="9">
    <source>
        <dbReference type="Proteomes" id="UP000694544"/>
    </source>
</evidence>
<dbReference type="Gene3D" id="1.25.40.10">
    <property type="entry name" value="Tetratricopeptide repeat domain"/>
    <property type="match status" value="1"/>
</dbReference>
<dbReference type="AlphaFoldDB" id="A0A8C6FMI1"/>
<feature type="region of interest" description="Disordered" evidence="7">
    <location>
        <begin position="282"/>
        <end position="337"/>
    </location>
</feature>
<dbReference type="GeneTree" id="ENSGT00530000063843"/>
<feature type="compositionally biased region" description="Polar residues" evidence="7">
    <location>
        <begin position="250"/>
        <end position="260"/>
    </location>
</feature>
<sequence>MPSLGDLLRDWHQGAQAVARGDWDCALRLFSIVSEPPARVSFNVGCVHLLAGDPEAALRAFDQAVTKDACLAVGFLQRGMANFQLERFQEALSDFQHTLAQLRDNTAIDYTQLGLRFKLQAWEVLFNVAAVQSQLGLWAKAACSLGDAISKGPERAHNDLDIALGQVQKQVPLQPRQVPRGEVFRPHRWQVEHLEPVDFLGKAKALEARGEARPGATAWARDTAPGRAGTPAAPGHPLTRRWSSAPARLGSTSRTRQSPSRAAVGQEARPWLLRGTRQCWDKSQQLSRHPHSPGTWGPQDQAPLQSSRGSLPSPWPLPPNLSTPALPPGPEAHPGQTWHLEAQPQFCLHPGSDFGGL</sequence>
<reference evidence="8" key="2">
    <citation type="submission" date="2025-09" db="UniProtKB">
        <authorList>
            <consortium name="Ensembl"/>
        </authorList>
    </citation>
    <scope>IDENTIFICATION</scope>
</reference>
<evidence type="ECO:0000313" key="8">
    <source>
        <dbReference type="Ensembl" id="ENSMMSP00000016418.1"/>
    </source>
</evidence>
<comment type="subcellular location">
    <subcellularLocation>
        <location evidence="1">Cytoplasm</location>
    </subcellularLocation>
</comment>
<name>A0A8C6FMI1_MOSMO</name>
<evidence type="ECO:0000256" key="2">
    <source>
        <dbReference type="ARBA" id="ARBA00008051"/>
    </source>
</evidence>
<comment type="similarity">
    <text evidence="2">Belongs to the NCF2/NOXA1 family.</text>
</comment>
<evidence type="ECO:0000256" key="6">
    <source>
        <dbReference type="ARBA" id="ARBA00022803"/>
    </source>
</evidence>
<organism evidence="8 9">
    <name type="scientific">Moschus moschiferus</name>
    <name type="common">Siberian musk deer</name>
    <name type="synonym">Moschus sibiricus</name>
    <dbReference type="NCBI Taxonomy" id="68415"/>
    <lineage>
        <taxon>Eukaryota</taxon>
        <taxon>Metazoa</taxon>
        <taxon>Chordata</taxon>
        <taxon>Craniata</taxon>
        <taxon>Vertebrata</taxon>
        <taxon>Euteleostomi</taxon>
        <taxon>Mammalia</taxon>
        <taxon>Eutheria</taxon>
        <taxon>Laurasiatheria</taxon>
        <taxon>Artiodactyla</taxon>
        <taxon>Ruminantia</taxon>
        <taxon>Pecora</taxon>
        <taxon>Moschidae</taxon>
        <taxon>Moschus</taxon>
    </lineage>
</organism>
<dbReference type="FunFam" id="1.25.40.10:FF:000017">
    <property type="entry name" value="NADPH oxidase regulator NoxR"/>
    <property type="match status" value="1"/>
</dbReference>
<dbReference type="InterPro" id="IPR011990">
    <property type="entry name" value="TPR-like_helical_dom_sf"/>
</dbReference>
<keyword evidence="6" id="KW-0802">TPR repeat</keyword>
<feature type="region of interest" description="Disordered" evidence="7">
    <location>
        <begin position="210"/>
        <end position="269"/>
    </location>
</feature>
<feature type="compositionally biased region" description="Pro residues" evidence="7">
    <location>
        <begin position="313"/>
        <end position="331"/>
    </location>
</feature>
<reference evidence="8" key="1">
    <citation type="submission" date="2025-08" db="UniProtKB">
        <authorList>
            <consortium name="Ensembl"/>
        </authorList>
    </citation>
    <scope>IDENTIFICATION</scope>
</reference>
<dbReference type="Proteomes" id="UP000694544">
    <property type="component" value="Unplaced"/>
</dbReference>
<dbReference type="SUPFAM" id="SSF48452">
    <property type="entry name" value="TPR-like"/>
    <property type="match status" value="1"/>
</dbReference>
<evidence type="ECO:0000256" key="4">
    <source>
        <dbReference type="ARBA" id="ARBA00022490"/>
    </source>
</evidence>
<dbReference type="Ensembl" id="ENSMMST00000018154.1">
    <property type="protein sequence ID" value="ENSMMSP00000016418.1"/>
    <property type="gene ID" value="ENSMMSG00000012521.1"/>
</dbReference>
<dbReference type="InterPro" id="IPR051864">
    <property type="entry name" value="NCF2_NOXA1"/>
</dbReference>
<keyword evidence="4" id="KW-0963">Cytoplasm</keyword>
<evidence type="ECO:0000256" key="3">
    <source>
        <dbReference type="ARBA" id="ARBA00022443"/>
    </source>
</evidence>
<proteinExistence type="inferred from homology"/>
<keyword evidence="3" id="KW-0728">SH3 domain</keyword>
<evidence type="ECO:0000256" key="5">
    <source>
        <dbReference type="ARBA" id="ARBA00022737"/>
    </source>
</evidence>
<dbReference type="PANTHER" id="PTHR15175:SF4">
    <property type="entry name" value="NADPH OXIDASE ACTIVATOR 1"/>
    <property type="match status" value="1"/>
</dbReference>
<evidence type="ECO:0000256" key="1">
    <source>
        <dbReference type="ARBA" id="ARBA00004496"/>
    </source>
</evidence>
<accession>A0A8C6FMI1</accession>
<evidence type="ECO:0008006" key="10">
    <source>
        <dbReference type="Google" id="ProtNLM"/>
    </source>
</evidence>
<feature type="compositionally biased region" description="Low complexity" evidence="7">
    <location>
        <begin position="225"/>
        <end position="237"/>
    </location>
</feature>
<dbReference type="GO" id="GO:0042554">
    <property type="term" value="P:superoxide anion generation"/>
    <property type="evidence" value="ECO:0007669"/>
    <property type="project" value="TreeGrafter"/>
</dbReference>
<dbReference type="PANTHER" id="PTHR15175">
    <property type="entry name" value="NEUTROPHIL CYTOSOLIC FACTOR 2, NEUTROPHIL NADPH OXIDASE FACTOR 2"/>
    <property type="match status" value="1"/>
</dbReference>
<dbReference type="SMART" id="SM00028">
    <property type="entry name" value="TPR"/>
    <property type="match status" value="3"/>
</dbReference>
<evidence type="ECO:0000256" key="7">
    <source>
        <dbReference type="SAM" id="MobiDB-lite"/>
    </source>
</evidence>
<keyword evidence="5" id="KW-0677">Repeat</keyword>
<dbReference type="InterPro" id="IPR019734">
    <property type="entry name" value="TPR_rpt"/>
</dbReference>
<dbReference type="GO" id="GO:0016176">
    <property type="term" value="F:superoxide-generating NADPH oxidase activator activity"/>
    <property type="evidence" value="ECO:0007669"/>
    <property type="project" value="TreeGrafter"/>
</dbReference>